<dbReference type="InterPro" id="IPR022085">
    <property type="entry name" value="OpdG"/>
</dbReference>
<gene>
    <name evidence="2" type="ORF">K489DRAFT_405123</name>
</gene>
<sequence>MLRFKSCGGSSKRILLHCRSKARPRASDMRYFTQPFTHPPVDARLVHTSWFEAQRLPQSNSKSIVDGWHDETVDVLKAFHGNDKNAEETAFALTRSISSSPILDLGSYSNEMLDAMAKLPDKLFNSEMTSSEGGDEPLTWADFPYFAAGLGDTEESIQPGQLCRISLNPESTAAARMLYLRFQDMEVQCVARHIFKSTDSLVYYISNTLEKPIDELDQQVMPAVDRVKGHSFNSYNEATAYHQVKLEWNIPAVASWFRYNAQKIYDLVHAGVRLDKILEKSEHYWSYSSER</sequence>
<evidence type="ECO:0000313" key="1">
    <source>
        <dbReference type="Proteomes" id="UP000504637"/>
    </source>
</evidence>
<dbReference type="OrthoDB" id="5392447at2759"/>
<name>A0A6J3LSW4_9PEZI</name>
<dbReference type="GeneID" id="54364945"/>
<protein>
    <submittedName>
        <fullName evidence="2">Uncharacterized protein</fullName>
    </submittedName>
</protein>
<evidence type="ECO:0000313" key="2">
    <source>
        <dbReference type="RefSeq" id="XP_033455415.1"/>
    </source>
</evidence>
<accession>A0A6J3LSW4</accession>
<dbReference type="RefSeq" id="XP_033455415.1">
    <property type="nucleotide sequence ID" value="XM_033607145.1"/>
</dbReference>
<keyword evidence="1" id="KW-1185">Reference proteome</keyword>
<dbReference type="AlphaFoldDB" id="A0A6J3LSW4"/>
<reference evidence="2" key="2">
    <citation type="submission" date="2020-04" db="EMBL/GenBank/DDBJ databases">
        <authorList>
            <consortium name="NCBI Genome Project"/>
        </authorList>
    </citation>
    <scope>NUCLEOTIDE SEQUENCE</scope>
    <source>
        <strain evidence="2">CBS 342.82</strain>
    </source>
</reference>
<reference evidence="2" key="1">
    <citation type="submission" date="2020-01" db="EMBL/GenBank/DDBJ databases">
        <authorList>
            <consortium name="DOE Joint Genome Institute"/>
            <person name="Haridas S."/>
            <person name="Albert R."/>
            <person name="Binder M."/>
            <person name="Bloem J."/>
            <person name="Labutti K."/>
            <person name="Salamov A."/>
            <person name="Andreopoulos B."/>
            <person name="Baker S.E."/>
            <person name="Barry K."/>
            <person name="Bills G."/>
            <person name="Bluhm B.H."/>
            <person name="Cannon C."/>
            <person name="Castanera R."/>
            <person name="Culley D.E."/>
            <person name="Daum C."/>
            <person name="Ezra D."/>
            <person name="Gonzalez J.B."/>
            <person name="Henrissat B."/>
            <person name="Kuo A."/>
            <person name="Liang C."/>
            <person name="Lipzen A."/>
            <person name="Lutzoni F."/>
            <person name="Magnuson J."/>
            <person name="Mondo S."/>
            <person name="Nolan M."/>
            <person name="Ohm R."/>
            <person name="Pangilinan J."/>
            <person name="Park H.-J."/>
            <person name="Ramirez L."/>
            <person name="Alfaro M."/>
            <person name="Sun H."/>
            <person name="Tritt A."/>
            <person name="Yoshinaga Y."/>
            <person name="Zwiers L.-H."/>
            <person name="Turgeon B.G."/>
            <person name="Goodwin S.B."/>
            <person name="Spatafora J.W."/>
            <person name="Crous P.W."/>
            <person name="Grigoriev I.V."/>
        </authorList>
    </citation>
    <scope>NUCLEOTIDE SEQUENCE</scope>
    <source>
        <strain evidence="2">CBS 342.82</strain>
    </source>
</reference>
<proteinExistence type="predicted"/>
<dbReference type="Proteomes" id="UP000504637">
    <property type="component" value="Unplaced"/>
</dbReference>
<organism evidence="2">
    <name type="scientific">Dissoconium aciculare CBS 342.82</name>
    <dbReference type="NCBI Taxonomy" id="1314786"/>
    <lineage>
        <taxon>Eukaryota</taxon>
        <taxon>Fungi</taxon>
        <taxon>Dikarya</taxon>
        <taxon>Ascomycota</taxon>
        <taxon>Pezizomycotina</taxon>
        <taxon>Dothideomycetes</taxon>
        <taxon>Dothideomycetidae</taxon>
        <taxon>Mycosphaerellales</taxon>
        <taxon>Dissoconiaceae</taxon>
        <taxon>Dissoconium</taxon>
    </lineage>
</organism>
<reference evidence="2" key="3">
    <citation type="submission" date="2025-08" db="UniProtKB">
        <authorList>
            <consortium name="RefSeq"/>
        </authorList>
    </citation>
    <scope>IDENTIFICATION</scope>
    <source>
        <strain evidence="2">CBS 342.82</strain>
    </source>
</reference>
<dbReference type="Pfam" id="PF12311">
    <property type="entry name" value="DUF3632"/>
    <property type="match status" value="1"/>
</dbReference>